<name>A0A9D5CHU9_9LILI</name>
<accession>A0A9D5CHU9</accession>
<comment type="caution">
    <text evidence="1">The sequence shown here is derived from an EMBL/GenBank/DDBJ whole genome shotgun (WGS) entry which is preliminary data.</text>
</comment>
<reference evidence="1" key="1">
    <citation type="submission" date="2021-03" db="EMBL/GenBank/DDBJ databases">
        <authorList>
            <person name="Li Z."/>
            <person name="Yang C."/>
        </authorList>
    </citation>
    <scope>NUCLEOTIDE SEQUENCE</scope>
    <source>
        <strain evidence="1">Dzin_1.0</strain>
        <tissue evidence="1">Leaf</tissue>
    </source>
</reference>
<dbReference type="AlphaFoldDB" id="A0A9D5CHU9"/>
<reference evidence="1" key="2">
    <citation type="journal article" date="2022" name="Hortic Res">
        <title>The genome of Dioscorea zingiberensis sheds light on the biosynthesis, origin and evolution of the medicinally important diosgenin saponins.</title>
        <authorList>
            <person name="Li Y."/>
            <person name="Tan C."/>
            <person name="Li Z."/>
            <person name="Guo J."/>
            <person name="Li S."/>
            <person name="Chen X."/>
            <person name="Wang C."/>
            <person name="Dai X."/>
            <person name="Yang H."/>
            <person name="Song W."/>
            <person name="Hou L."/>
            <person name="Xu J."/>
            <person name="Tong Z."/>
            <person name="Xu A."/>
            <person name="Yuan X."/>
            <person name="Wang W."/>
            <person name="Yang Q."/>
            <person name="Chen L."/>
            <person name="Sun Z."/>
            <person name="Wang K."/>
            <person name="Pan B."/>
            <person name="Chen J."/>
            <person name="Bao Y."/>
            <person name="Liu F."/>
            <person name="Qi X."/>
            <person name="Gang D.R."/>
            <person name="Wen J."/>
            <person name="Li J."/>
        </authorList>
    </citation>
    <scope>NUCLEOTIDE SEQUENCE</scope>
    <source>
        <strain evidence="1">Dzin_1.0</strain>
    </source>
</reference>
<organism evidence="1 2">
    <name type="scientific">Dioscorea zingiberensis</name>
    <dbReference type="NCBI Taxonomy" id="325984"/>
    <lineage>
        <taxon>Eukaryota</taxon>
        <taxon>Viridiplantae</taxon>
        <taxon>Streptophyta</taxon>
        <taxon>Embryophyta</taxon>
        <taxon>Tracheophyta</taxon>
        <taxon>Spermatophyta</taxon>
        <taxon>Magnoliopsida</taxon>
        <taxon>Liliopsida</taxon>
        <taxon>Dioscoreales</taxon>
        <taxon>Dioscoreaceae</taxon>
        <taxon>Dioscorea</taxon>
    </lineage>
</organism>
<sequence>MQLSLPLNGTHSWCFNGYDLEKIHLAQRQLHEEKSYRGRCCTSSTRWCWLAWMAGRWQLLRKIYIDDGRQEEVPMVVVWQGPDLQELILIGVGPAMMSAWYLLDLLAPLHRMKLGYHCSVSQQINDRLIEGACQDIRTVLFISFKIMKDESLQLENEDGWKIKQA</sequence>
<proteinExistence type="predicted"/>
<evidence type="ECO:0000313" key="2">
    <source>
        <dbReference type="Proteomes" id="UP001085076"/>
    </source>
</evidence>
<evidence type="ECO:0000313" key="1">
    <source>
        <dbReference type="EMBL" id="KAJ0972400.1"/>
    </source>
</evidence>
<protein>
    <submittedName>
        <fullName evidence="1">Uncharacterized protein</fullName>
    </submittedName>
</protein>
<gene>
    <name evidence="1" type="ORF">J5N97_020359</name>
</gene>
<keyword evidence="2" id="KW-1185">Reference proteome</keyword>
<dbReference type="Proteomes" id="UP001085076">
    <property type="component" value="Miscellaneous, Linkage group lg05"/>
</dbReference>
<dbReference type="EMBL" id="JAGGNH010000005">
    <property type="protein sequence ID" value="KAJ0972400.1"/>
    <property type="molecule type" value="Genomic_DNA"/>
</dbReference>